<dbReference type="AlphaFoldDB" id="A0A0L0F8B4"/>
<gene>
    <name evidence="9" type="ORF">SARC_15091</name>
</gene>
<keyword evidence="6 8" id="KW-1133">Transmembrane helix</keyword>
<feature type="transmembrane region" description="Helical" evidence="8">
    <location>
        <begin position="25"/>
        <end position="49"/>
    </location>
</feature>
<dbReference type="OrthoDB" id="1431588at2759"/>
<dbReference type="Proteomes" id="UP000054560">
    <property type="component" value="Unassembled WGS sequence"/>
</dbReference>
<keyword evidence="5" id="KW-0256">Endoplasmic reticulum</keyword>
<name>A0A0L0F8B4_9EUKA</name>
<reference evidence="9 10" key="1">
    <citation type="submission" date="2011-02" db="EMBL/GenBank/DDBJ databases">
        <title>The Genome Sequence of Sphaeroforma arctica JP610.</title>
        <authorList>
            <consortium name="The Broad Institute Genome Sequencing Platform"/>
            <person name="Russ C."/>
            <person name="Cuomo C."/>
            <person name="Young S.K."/>
            <person name="Zeng Q."/>
            <person name="Gargeya S."/>
            <person name="Alvarado L."/>
            <person name="Berlin A."/>
            <person name="Chapman S.B."/>
            <person name="Chen Z."/>
            <person name="Freedman E."/>
            <person name="Gellesch M."/>
            <person name="Goldberg J."/>
            <person name="Griggs A."/>
            <person name="Gujja S."/>
            <person name="Heilman E."/>
            <person name="Heiman D."/>
            <person name="Howarth C."/>
            <person name="Mehta T."/>
            <person name="Neiman D."/>
            <person name="Pearson M."/>
            <person name="Roberts A."/>
            <person name="Saif S."/>
            <person name="Shea T."/>
            <person name="Shenoy N."/>
            <person name="Sisk P."/>
            <person name="Stolte C."/>
            <person name="Sykes S."/>
            <person name="White J."/>
            <person name="Yandava C."/>
            <person name="Burger G."/>
            <person name="Gray M.W."/>
            <person name="Holland P.W.H."/>
            <person name="King N."/>
            <person name="Lang F.B.F."/>
            <person name="Roger A.J."/>
            <person name="Ruiz-Trillo I."/>
            <person name="Haas B."/>
            <person name="Nusbaum C."/>
            <person name="Birren B."/>
        </authorList>
    </citation>
    <scope>NUCLEOTIDE SEQUENCE [LARGE SCALE GENOMIC DNA]</scope>
    <source>
        <strain evidence="9 10">JP610</strain>
    </source>
</reference>
<dbReference type="GO" id="GO:0006488">
    <property type="term" value="P:dolichol-linked oligosaccharide biosynthetic process"/>
    <property type="evidence" value="ECO:0007669"/>
    <property type="project" value="InterPro"/>
</dbReference>
<comment type="subcellular location">
    <subcellularLocation>
        <location evidence="1">Endoplasmic reticulum membrane</location>
        <topology evidence="1">Single-pass membrane protein</topology>
    </subcellularLocation>
</comment>
<protein>
    <recommendedName>
        <fullName evidence="3">UDP-N-acetylglucosamine transferase subunit ALG14</fullName>
    </recommendedName>
</protein>
<evidence type="ECO:0000256" key="1">
    <source>
        <dbReference type="ARBA" id="ARBA00004389"/>
    </source>
</evidence>
<dbReference type="InterPro" id="IPR013969">
    <property type="entry name" value="Oligosacch_biosynth_Alg14"/>
</dbReference>
<sequence length="95" mass="10636">MSTTIDAEGDTMGDFQHNSSIGRTITIIIVAYSLVHFVWLRLAWLWYAVKPPAPKRTKPCSVLVVLGSGGHTAEMMRQLETLNLKNYSPRTYVLA</sequence>
<dbReference type="GO" id="GO:0043541">
    <property type="term" value="C:UDP-N-acetylglucosamine transferase complex"/>
    <property type="evidence" value="ECO:0007669"/>
    <property type="project" value="TreeGrafter"/>
</dbReference>
<evidence type="ECO:0000256" key="3">
    <source>
        <dbReference type="ARBA" id="ARBA00017467"/>
    </source>
</evidence>
<evidence type="ECO:0000256" key="4">
    <source>
        <dbReference type="ARBA" id="ARBA00022692"/>
    </source>
</evidence>
<keyword evidence="10" id="KW-1185">Reference proteome</keyword>
<evidence type="ECO:0000256" key="7">
    <source>
        <dbReference type="ARBA" id="ARBA00023136"/>
    </source>
</evidence>
<comment type="similarity">
    <text evidence="2">Belongs to the ALG14 family.</text>
</comment>
<dbReference type="RefSeq" id="XP_014146255.1">
    <property type="nucleotide sequence ID" value="XM_014290780.1"/>
</dbReference>
<dbReference type="PANTHER" id="PTHR12154:SF4">
    <property type="entry name" value="UDP-N-ACETYLGLUCOSAMINE TRANSFERASE SUBUNIT ALG14 HOMOLOG"/>
    <property type="match status" value="1"/>
</dbReference>
<dbReference type="STRING" id="667725.A0A0L0F8B4"/>
<evidence type="ECO:0000256" key="2">
    <source>
        <dbReference type="ARBA" id="ARBA00009731"/>
    </source>
</evidence>
<feature type="non-terminal residue" evidence="9">
    <location>
        <position position="95"/>
    </location>
</feature>
<accession>A0A0L0F8B4</accession>
<evidence type="ECO:0000313" key="9">
    <source>
        <dbReference type="EMBL" id="KNC72353.1"/>
    </source>
</evidence>
<dbReference type="GeneID" id="25915595"/>
<keyword evidence="7 8" id="KW-0472">Membrane</keyword>
<dbReference type="EMBL" id="KQ247193">
    <property type="protein sequence ID" value="KNC72353.1"/>
    <property type="molecule type" value="Genomic_DNA"/>
</dbReference>
<dbReference type="GO" id="GO:0004577">
    <property type="term" value="F:N-acetylglucosaminyldiphosphodolichol N-acetylglucosaminyltransferase activity"/>
    <property type="evidence" value="ECO:0007669"/>
    <property type="project" value="TreeGrafter"/>
</dbReference>
<keyword evidence="4 8" id="KW-0812">Transmembrane</keyword>
<evidence type="ECO:0000313" key="10">
    <source>
        <dbReference type="Proteomes" id="UP000054560"/>
    </source>
</evidence>
<dbReference type="PANTHER" id="PTHR12154">
    <property type="entry name" value="GLYCOSYL TRANSFERASE-RELATED"/>
    <property type="match status" value="1"/>
</dbReference>
<dbReference type="Pfam" id="PF08660">
    <property type="entry name" value="Alg14"/>
    <property type="match status" value="1"/>
</dbReference>
<organism evidence="9 10">
    <name type="scientific">Sphaeroforma arctica JP610</name>
    <dbReference type="NCBI Taxonomy" id="667725"/>
    <lineage>
        <taxon>Eukaryota</taxon>
        <taxon>Ichthyosporea</taxon>
        <taxon>Ichthyophonida</taxon>
        <taxon>Sphaeroforma</taxon>
    </lineage>
</organism>
<evidence type="ECO:0000256" key="6">
    <source>
        <dbReference type="ARBA" id="ARBA00022989"/>
    </source>
</evidence>
<evidence type="ECO:0000256" key="5">
    <source>
        <dbReference type="ARBA" id="ARBA00022824"/>
    </source>
</evidence>
<evidence type="ECO:0000256" key="8">
    <source>
        <dbReference type="SAM" id="Phobius"/>
    </source>
</evidence>
<proteinExistence type="inferred from homology"/>